<dbReference type="SMART" id="SM00387">
    <property type="entry name" value="HATPase_c"/>
    <property type="match status" value="1"/>
</dbReference>
<evidence type="ECO:0000256" key="6">
    <source>
        <dbReference type="ARBA" id="ARBA00023012"/>
    </source>
</evidence>
<dbReference type="PANTHER" id="PTHR45453:SF1">
    <property type="entry name" value="PHOSPHATE REGULON SENSOR PROTEIN PHOR"/>
    <property type="match status" value="1"/>
</dbReference>
<feature type="region of interest" description="Disordered" evidence="8">
    <location>
        <begin position="397"/>
        <end position="448"/>
    </location>
</feature>
<accession>A0A9E8ZEH8</accession>
<keyword evidence="5 11" id="KW-0418">Kinase</keyword>
<dbReference type="SUPFAM" id="SSF55874">
    <property type="entry name" value="ATPase domain of HSP90 chaperone/DNA topoisomerase II/histidine kinase"/>
    <property type="match status" value="1"/>
</dbReference>
<gene>
    <name evidence="11" type="ORF">OXH18_07850</name>
</gene>
<dbReference type="GO" id="GO:0004721">
    <property type="term" value="F:phosphoprotein phosphatase activity"/>
    <property type="evidence" value="ECO:0007669"/>
    <property type="project" value="TreeGrafter"/>
</dbReference>
<dbReference type="SUPFAM" id="SSF55785">
    <property type="entry name" value="PYP-like sensor domain (PAS domain)"/>
    <property type="match status" value="1"/>
</dbReference>
<dbReference type="GO" id="GO:0005886">
    <property type="term" value="C:plasma membrane"/>
    <property type="evidence" value="ECO:0007669"/>
    <property type="project" value="TreeGrafter"/>
</dbReference>
<dbReference type="EC" id="2.7.13.3" evidence="2"/>
<dbReference type="PANTHER" id="PTHR45453">
    <property type="entry name" value="PHOSPHATE REGULON SENSOR PROTEIN PHOR"/>
    <property type="match status" value="1"/>
</dbReference>
<keyword evidence="7" id="KW-0472">Membrane</keyword>
<evidence type="ECO:0000256" key="8">
    <source>
        <dbReference type="SAM" id="MobiDB-lite"/>
    </source>
</evidence>
<sequence length="499" mass="56185">MAILAFLLGLSIGLIGFWWYRSRSEARLKKVLLNFQNTLPAPSLTSSSQLTIAIAQQQKVQQQLHQQIKTYETVLENAPIGYLQVDDENRLIWCNHQAKILLGIQQEPCPAKPRLLLELVRSYELDDLIEKTRDAAKPRDSSWTFHPVSSDPSQLSEQQPRALQGYGIPLSNKQVGIFLENRQEAANLLQRYDRWASDLAHELKTPLTSIRLVAETLQVRLDSPLKEWVDRLINETVRLSTLVQDLLDLSRLQRDNLQDFDLKPVDLVLLIESVWSSLEPLARKKELHLDYRGPESLLLPLNEARIHRLLVNLLDNAIKYSPPHQPIQVEVSLQSLAEEGHLDHLNQADAPPPINHATDSNPEPPTCLCLDVIDFGPGFADKDLPYVFDRFYRADPSRARRRTEPDLSGTSSDGMAQSIGTQRFSTHRTTTEKAWSTDQNDGYSAADLPHQGGSGLGLAIVRQIVVSHGGRVTARNHPQTGGAWIQVRLPWTSTTALTK</sequence>
<evidence type="ECO:0000256" key="7">
    <source>
        <dbReference type="ARBA" id="ARBA00023136"/>
    </source>
</evidence>
<dbReference type="SMART" id="SM00091">
    <property type="entry name" value="PAS"/>
    <property type="match status" value="1"/>
</dbReference>
<evidence type="ECO:0000313" key="12">
    <source>
        <dbReference type="Proteomes" id="UP001163152"/>
    </source>
</evidence>
<dbReference type="Pfam" id="PF00512">
    <property type="entry name" value="HisKA"/>
    <property type="match status" value="1"/>
</dbReference>
<dbReference type="Pfam" id="PF13188">
    <property type="entry name" value="PAS_8"/>
    <property type="match status" value="1"/>
</dbReference>
<organism evidence="11 12">
    <name type="scientific">Thermocoleostomius sinensis A174</name>
    <dbReference type="NCBI Taxonomy" id="2016057"/>
    <lineage>
        <taxon>Bacteria</taxon>
        <taxon>Bacillati</taxon>
        <taxon>Cyanobacteriota</taxon>
        <taxon>Cyanophyceae</taxon>
        <taxon>Oculatellales</taxon>
        <taxon>Oculatellaceae</taxon>
        <taxon>Thermocoleostomius</taxon>
    </lineage>
</organism>
<keyword evidence="6" id="KW-0902">Two-component regulatory system</keyword>
<dbReference type="InterPro" id="IPR005467">
    <property type="entry name" value="His_kinase_dom"/>
</dbReference>
<evidence type="ECO:0000256" key="1">
    <source>
        <dbReference type="ARBA" id="ARBA00000085"/>
    </source>
</evidence>
<dbReference type="EMBL" id="CP113797">
    <property type="protein sequence ID" value="WAL61884.1"/>
    <property type="molecule type" value="Genomic_DNA"/>
</dbReference>
<dbReference type="Pfam" id="PF02518">
    <property type="entry name" value="HATPase_c"/>
    <property type="match status" value="1"/>
</dbReference>
<feature type="region of interest" description="Disordered" evidence="8">
    <location>
        <begin position="139"/>
        <end position="158"/>
    </location>
</feature>
<dbReference type="InterPro" id="IPR036890">
    <property type="entry name" value="HATPase_C_sf"/>
</dbReference>
<dbReference type="PROSITE" id="PS50109">
    <property type="entry name" value="HIS_KIN"/>
    <property type="match status" value="1"/>
</dbReference>
<feature type="domain" description="Histidine kinase" evidence="9">
    <location>
        <begin position="198"/>
        <end position="493"/>
    </location>
</feature>
<dbReference type="PROSITE" id="PS50112">
    <property type="entry name" value="PAS"/>
    <property type="match status" value="1"/>
</dbReference>
<dbReference type="SMART" id="SM00388">
    <property type="entry name" value="HisKA"/>
    <property type="match status" value="1"/>
</dbReference>
<dbReference type="RefSeq" id="WP_268611948.1">
    <property type="nucleotide sequence ID" value="NZ_CP113797.1"/>
</dbReference>
<evidence type="ECO:0000259" key="9">
    <source>
        <dbReference type="PROSITE" id="PS50109"/>
    </source>
</evidence>
<dbReference type="InterPro" id="IPR035965">
    <property type="entry name" value="PAS-like_dom_sf"/>
</dbReference>
<dbReference type="CDD" id="cd00082">
    <property type="entry name" value="HisKA"/>
    <property type="match status" value="1"/>
</dbReference>
<dbReference type="PRINTS" id="PR00344">
    <property type="entry name" value="BCTRLSENSOR"/>
</dbReference>
<evidence type="ECO:0000256" key="4">
    <source>
        <dbReference type="ARBA" id="ARBA00022679"/>
    </source>
</evidence>
<evidence type="ECO:0000256" key="5">
    <source>
        <dbReference type="ARBA" id="ARBA00022777"/>
    </source>
</evidence>
<proteinExistence type="predicted"/>
<dbReference type="Gene3D" id="3.30.565.10">
    <property type="entry name" value="Histidine kinase-like ATPase, C-terminal domain"/>
    <property type="match status" value="1"/>
</dbReference>
<dbReference type="InterPro" id="IPR000014">
    <property type="entry name" value="PAS"/>
</dbReference>
<dbReference type="SUPFAM" id="SSF47384">
    <property type="entry name" value="Homodimeric domain of signal transducing histidine kinase"/>
    <property type="match status" value="1"/>
</dbReference>
<dbReference type="InterPro" id="IPR036097">
    <property type="entry name" value="HisK_dim/P_sf"/>
</dbReference>
<dbReference type="InterPro" id="IPR003661">
    <property type="entry name" value="HisK_dim/P_dom"/>
</dbReference>
<dbReference type="AlphaFoldDB" id="A0A9E8ZEH8"/>
<keyword evidence="3" id="KW-0597">Phosphoprotein</keyword>
<dbReference type="InterPro" id="IPR003594">
    <property type="entry name" value="HATPase_dom"/>
</dbReference>
<keyword evidence="4" id="KW-0808">Transferase</keyword>
<evidence type="ECO:0000259" key="10">
    <source>
        <dbReference type="PROSITE" id="PS50112"/>
    </source>
</evidence>
<dbReference type="Proteomes" id="UP001163152">
    <property type="component" value="Chromosome"/>
</dbReference>
<reference evidence="11" key="1">
    <citation type="submission" date="2022-12" db="EMBL/GenBank/DDBJ databases">
        <title>Polyphasic identification of a Novel Hot-Spring Cyanobacterium Ocullathermofonsia sinensis gen nov. sp. nov. and Genomic Insights on its Adaptations to the Thermal Habitat.</title>
        <authorList>
            <person name="Daroch M."/>
            <person name="Tang J."/>
            <person name="Jiang Y."/>
        </authorList>
    </citation>
    <scope>NUCLEOTIDE SEQUENCE</scope>
    <source>
        <strain evidence="11">PKUAC-SCTA174</strain>
    </source>
</reference>
<dbReference type="GO" id="GO:0000155">
    <property type="term" value="F:phosphorelay sensor kinase activity"/>
    <property type="evidence" value="ECO:0007669"/>
    <property type="project" value="InterPro"/>
</dbReference>
<dbReference type="CDD" id="cd00075">
    <property type="entry name" value="HATPase"/>
    <property type="match status" value="1"/>
</dbReference>
<evidence type="ECO:0000313" key="11">
    <source>
        <dbReference type="EMBL" id="WAL61884.1"/>
    </source>
</evidence>
<keyword evidence="12" id="KW-1185">Reference proteome</keyword>
<feature type="compositionally biased region" description="Polar residues" evidence="8">
    <location>
        <begin position="408"/>
        <end position="442"/>
    </location>
</feature>
<dbReference type="Gene3D" id="3.30.450.20">
    <property type="entry name" value="PAS domain"/>
    <property type="match status" value="1"/>
</dbReference>
<dbReference type="GO" id="GO:0016036">
    <property type="term" value="P:cellular response to phosphate starvation"/>
    <property type="evidence" value="ECO:0007669"/>
    <property type="project" value="TreeGrafter"/>
</dbReference>
<evidence type="ECO:0000256" key="2">
    <source>
        <dbReference type="ARBA" id="ARBA00012438"/>
    </source>
</evidence>
<dbReference type="Gene3D" id="1.10.287.130">
    <property type="match status" value="1"/>
</dbReference>
<evidence type="ECO:0000256" key="3">
    <source>
        <dbReference type="ARBA" id="ARBA00022553"/>
    </source>
</evidence>
<protein>
    <recommendedName>
        <fullName evidence="2">histidine kinase</fullName>
        <ecNumber evidence="2">2.7.13.3</ecNumber>
    </recommendedName>
</protein>
<dbReference type="InterPro" id="IPR050351">
    <property type="entry name" value="BphY/WalK/GraS-like"/>
</dbReference>
<name>A0A9E8ZEH8_9CYAN</name>
<feature type="domain" description="PAS" evidence="10">
    <location>
        <begin position="67"/>
        <end position="139"/>
    </location>
</feature>
<dbReference type="KEGG" id="tsin:OXH18_07850"/>
<comment type="catalytic activity">
    <reaction evidence="1">
        <text>ATP + protein L-histidine = ADP + protein N-phospho-L-histidine.</text>
        <dbReference type="EC" id="2.7.13.3"/>
    </reaction>
</comment>
<dbReference type="InterPro" id="IPR004358">
    <property type="entry name" value="Sig_transdc_His_kin-like_C"/>
</dbReference>